<accession>A0A1U9LJL0</accession>
<name>A0A1U9LJL0_9PROT</name>
<geneLocation type="plasmid" evidence="4">
    <name>pac1084_1</name>
</geneLocation>
<dbReference type="RefSeq" id="WP_077932215.1">
    <property type="nucleotide sequence ID" value="NZ_CP014688.1"/>
</dbReference>
<feature type="transmembrane region" description="Helical" evidence="1">
    <location>
        <begin position="15"/>
        <end position="33"/>
    </location>
</feature>
<dbReference type="Proteomes" id="UP000189055">
    <property type="component" value="Plasmid pAC1084_1"/>
</dbReference>
<feature type="domain" description="DUF2726" evidence="2">
    <location>
        <begin position="63"/>
        <end position="177"/>
    </location>
</feature>
<keyword evidence="1" id="KW-0812">Transmembrane</keyword>
<dbReference type="AlphaFoldDB" id="A0A1U9LJL0"/>
<keyword evidence="1" id="KW-0472">Membrane</keyword>
<evidence type="ECO:0000259" key="2">
    <source>
        <dbReference type="Pfam" id="PF10881"/>
    </source>
</evidence>
<dbReference type="KEGG" id="aper:A0U91_16400"/>
<dbReference type="EMBL" id="CP014688">
    <property type="protein sequence ID" value="AQT06588.1"/>
    <property type="molecule type" value="Genomic_DNA"/>
</dbReference>
<evidence type="ECO:0000256" key="1">
    <source>
        <dbReference type="SAM" id="Phobius"/>
    </source>
</evidence>
<dbReference type="Pfam" id="PF10881">
    <property type="entry name" value="DUF2726"/>
    <property type="match status" value="1"/>
</dbReference>
<proteinExistence type="predicted"/>
<sequence length="184" mass="21108">MPGFIPTIIGTAHNLSPFLILLACILVVGLLVLKTSGKTELLTPHAKKKKRPLGVDGLIYDATPLMTDWEVNFFREVKAVLSRDLECFTQVRYADFIQVSEDYDRYTRYNANKKIFGKSADFVIYNSRKRAVVLVYELNDSTHSRPDRMERDALISSILASANIPLIQVKPFEERDIRKDLRMR</sequence>
<evidence type="ECO:0000313" key="3">
    <source>
        <dbReference type="EMBL" id="AQT06588.1"/>
    </source>
</evidence>
<reference evidence="3 4" key="1">
    <citation type="submission" date="2016-03" db="EMBL/GenBank/DDBJ databases">
        <title>Acetic acid bacteria sequencing.</title>
        <authorList>
            <person name="Brandt J."/>
            <person name="Jakob F."/>
            <person name="Vogel R.F."/>
        </authorList>
    </citation>
    <scope>NUCLEOTIDE SEQUENCE [LARGE SCALE GENOMIC DNA]</scope>
    <source>
        <strain evidence="3 4">TMW2.1084</strain>
        <plasmid evidence="4">pac1084_1</plasmid>
    </source>
</reference>
<evidence type="ECO:0000313" key="4">
    <source>
        <dbReference type="Proteomes" id="UP000189055"/>
    </source>
</evidence>
<keyword evidence="1" id="KW-1133">Transmembrane helix</keyword>
<dbReference type="InterPro" id="IPR024402">
    <property type="entry name" value="DUF2726"/>
</dbReference>
<protein>
    <recommendedName>
        <fullName evidence="2">DUF2726 domain-containing protein</fullName>
    </recommendedName>
</protein>
<keyword evidence="3" id="KW-0614">Plasmid</keyword>
<organism evidence="3 4">
    <name type="scientific">Acetobacter persici</name>
    <dbReference type="NCBI Taxonomy" id="1076596"/>
    <lineage>
        <taxon>Bacteria</taxon>
        <taxon>Pseudomonadati</taxon>
        <taxon>Pseudomonadota</taxon>
        <taxon>Alphaproteobacteria</taxon>
        <taxon>Acetobacterales</taxon>
        <taxon>Acetobacteraceae</taxon>
        <taxon>Acetobacter</taxon>
    </lineage>
</organism>
<gene>
    <name evidence="3" type="ORF">A0U91_16400</name>
</gene>